<dbReference type="AlphaFoldDB" id="A0A4R9LXS5"/>
<keyword evidence="2" id="KW-1185">Reference proteome</keyword>
<dbReference type="RefSeq" id="WP_135761534.1">
    <property type="nucleotide sequence ID" value="NZ_RQHW01000048.1"/>
</dbReference>
<dbReference type="Proteomes" id="UP000298058">
    <property type="component" value="Unassembled WGS sequence"/>
</dbReference>
<dbReference type="OrthoDB" id="331046at2"/>
<evidence type="ECO:0000313" key="1">
    <source>
        <dbReference type="EMBL" id="TGN18054.1"/>
    </source>
</evidence>
<accession>A0A4R9LXS5</accession>
<reference evidence="1" key="1">
    <citation type="journal article" date="2019" name="PLoS Negl. Trop. Dis.">
        <title>Revisiting the worldwide diversity of Leptospira species in the environment.</title>
        <authorList>
            <person name="Vincent A.T."/>
            <person name="Schiettekatte O."/>
            <person name="Bourhy P."/>
            <person name="Veyrier F.J."/>
            <person name="Picardeau M."/>
        </authorList>
    </citation>
    <scope>NUCLEOTIDE SEQUENCE [LARGE SCALE GENOMIC DNA]</scope>
    <source>
        <strain evidence="1">201300427</strain>
    </source>
</reference>
<comment type="caution">
    <text evidence="1">The sequence shown here is derived from an EMBL/GenBank/DDBJ whole genome shotgun (WGS) entry which is preliminary data.</text>
</comment>
<protein>
    <submittedName>
        <fullName evidence="1">Uncharacterized protein</fullName>
    </submittedName>
</protein>
<name>A0A4R9LXS5_9LEPT</name>
<organism evidence="1 2">
    <name type="scientific">Leptospira idonii</name>
    <dbReference type="NCBI Taxonomy" id="1193500"/>
    <lineage>
        <taxon>Bacteria</taxon>
        <taxon>Pseudomonadati</taxon>
        <taxon>Spirochaetota</taxon>
        <taxon>Spirochaetia</taxon>
        <taxon>Leptospirales</taxon>
        <taxon>Leptospiraceae</taxon>
        <taxon>Leptospira</taxon>
    </lineage>
</organism>
<gene>
    <name evidence="1" type="ORF">EHS15_15655</name>
</gene>
<evidence type="ECO:0000313" key="2">
    <source>
        <dbReference type="Proteomes" id="UP000298058"/>
    </source>
</evidence>
<proteinExistence type="predicted"/>
<dbReference type="EMBL" id="RQHW01000048">
    <property type="protein sequence ID" value="TGN18054.1"/>
    <property type="molecule type" value="Genomic_DNA"/>
</dbReference>
<sequence>MGISERQLGLIKESAHLLVNEINMTGEEAVQLISKCINKELNRRNTTMEMLNISSKPERTSFIRAVVQHVGDAIQENPYWRTKHLGKSIENFYKALHDSWNRE</sequence>